<dbReference type="InterPro" id="IPR038765">
    <property type="entry name" value="Papain-like_cys_pep_sf"/>
</dbReference>
<keyword evidence="2" id="KW-1185">Reference proteome</keyword>
<evidence type="ECO:0000313" key="2">
    <source>
        <dbReference type="Proteomes" id="UP000034410"/>
    </source>
</evidence>
<dbReference type="KEGG" id="seds:AAY24_01300"/>
<organism evidence="1 2">
    <name type="scientific">Sedimenticola thiotaurini</name>
    <dbReference type="NCBI Taxonomy" id="1543721"/>
    <lineage>
        <taxon>Bacteria</taxon>
        <taxon>Pseudomonadati</taxon>
        <taxon>Pseudomonadota</taxon>
        <taxon>Gammaproteobacteria</taxon>
        <taxon>Chromatiales</taxon>
        <taxon>Sedimenticolaceae</taxon>
        <taxon>Sedimenticola</taxon>
    </lineage>
</organism>
<accession>A0A0F7JWR5</accession>
<proteinExistence type="predicted"/>
<dbReference type="PATRIC" id="fig|1543721.4.peg.276"/>
<sequence>MNFLRWIGRGLAHYLHQPSKRGVRPATCTADRLAASLRRGDVLLVEGSSRFSTAVKYLTQSTWSHAALYVSDRPTSADLTGDGGELLEVDVLAGVRLIPLSDYWQLHTRICRPVGLSPAEIDAVVAYAVARIGQQYDLKNIIDLARYLIQTPPVPSHWRRRMLALGSGDPTRAICSSLIAQAYQSVRYPILPEIGPGKSSDRASDDCYQELLHIRHHSLFTPRDFDISPYFQVIKPTLQNGFDPHALTWGDSLEEGIRDAD</sequence>
<evidence type="ECO:0000313" key="1">
    <source>
        <dbReference type="EMBL" id="AKH19200.1"/>
    </source>
</evidence>
<dbReference type="AlphaFoldDB" id="A0A0F7JWR5"/>
<dbReference type="Gene3D" id="3.90.1720.10">
    <property type="entry name" value="endopeptidase domain like (from Nostoc punctiforme)"/>
    <property type="match status" value="1"/>
</dbReference>
<dbReference type="OrthoDB" id="1550427at2"/>
<dbReference type="RefSeq" id="WP_046858139.1">
    <property type="nucleotide sequence ID" value="NZ_CP011412.1"/>
</dbReference>
<name>A0A0F7JWR5_9GAMM</name>
<dbReference type="EMBL" id="CP011412">
    <property type="protein sequence ID" value="AKH19200.1"/>
    <property type="molecule type" value="Genomic_DNA"/>
</dbReference>
<dbReference type="SUPFAM" id="SSF54001">
    <property type="entry name" value="Cysteine proteinases"/>
    <property type="match status" value="1"/>
</dbReference>
<reference evidence="1 2" key="1">
    <citation type="journal article" date="2015" name="Genome Announc.">
        <title>Complete Genome Sequence of Sedimenticola thiotaurini Strain SIP-G1, a Polyphosphate- and Polyhydroxyalkanoate-Accumulating Sulfur-Oxidizing Gammaproteobacterium Isolated from Salt Marsh Sediments.</title>
        <authorList>
            <person name="Flood B.E."/>
            <person name="Jones D.S."/>
            <person name="Bailey J.V."/>
        </authorList>
    </citation>
    <scope>NUCLEOTIDE SEQUENCE [LARGE SCALE GENOMIC DNA]</scope>
    <source>
        <strain evidence="1 2">SIP-G1</strain>
    </source>
</reference>
<gene>
    <name evidence="1" type="ORF">AAY24_01300</name>
</gene>
<dbReference type="Proteomes" id="UP000034410">
    <property type="component" value="Chromosome"/>
</dbReference>
<protein>
    <submittedName>
        <fullName evidence="1">Lipo-like protein</fullName>
    </submittedName>
</protein>